<dbReference type="AlphaFoldDB" id="A0A2K3K8Z8"/>
<dbReference type="ExpressionAtlas" id="A0A2K3K8Z8">
    <property type="expression patterns" value="baseline"/>
</dbReference>
<protein>
    <submittedName>
        <fullName evidence="1">Phosphoglucosamine mutase</fullName>
    </submittedName>
</protein>
<sequence length="74" mass="8129">RAKVSNDEHGQHGWVHVRQSIHNPNIAVNLQSSVQGGCLSMARDFRDDFLKASGVDAFLDIAQIDKFVENGPLA</sequence>
<dbReference type="EMBL" id="ASHM01088510">
    <property type="protein sequence ID" value="PNX62770.1"/>
    <property type="molecule type" value="Genomic_DNA"/>
</dbReference>
<name>A0A2K3K8Z8_TRIPR</name>
<feature type="non-terminal residue" evidence="1">
    <location>
        <position position="1"/>
    </location>
</feature>
<evidence type="ECO:0000313" key="1">
    <source>
        <dbReference type="EMBL" id="PNX62770.1"/>
    </source>
</evidence>
<dbReference type="Proteomes" id="UP000236291">
    <property type="component" value="Unassembled WGS sequence"/>
</dbReference>
<accession>A0A2K3K8Z8</accession>
<reference evidence="1 2" key="1">
    <citation type="journal article" date="2014" name="Am. J. Bot.">
        <title>Genome assembly and annotation for red clover (Trifolium pratense; Fabaceae).</title>
        <authorList>
            <person name="Istvanek J."/>
            <person name="Jaros M."/>
            <person name="Krenek A."/>
            <person name="Repkova J."/>
        </authorList>
    </citation>
    <scope>NUCLEOTIDE SEQUENCE [LARGE SCALE GENOMIC DNA]</scope>
    <source>
        <strain evidence="2">cv. Tatra</strain>
        <tissue evidence="1">Young leaves</tissue>
    </source>
</reference>
<dbReference type="STRING" id="57577.A0A2K3K8Z8"/>
<evidence type="ECO:0000313" key="2">
    <source>
        <dbReference type="Proteomes" id="UP000236291"/>
    </source>
</evidence>
<reference evidence="1 2" key="2">
    <citation type="journal article" date="2017" name="Front. Plant Sci.">
        <title>Gene Classification and Mining of Molecular Markers Useful in Red Clover (Trifolium pratense) Breeding.</title>
        <authorList>
            <person name="Istvanek J."/>
            <person name="Dluhosova J."/>
            <person name="Dluhos P."/>
            <person name="Patkova L."/>
            <person name="Nedelnik J."/>
            <person name="Repkova J."/>
        </authorList>
    </citation>
    <scope>NUCLEOTIDE SEQUENCE [LARGE SCALE GENOMIC DNA]</scope>
    <source>
        <strain evidence="2">cv. Tatra</strain>
        <tissue evidence="1">Young leaves</tissue>
    </source>
</reference>
<organism evidence="1 2">
    <name type="scientific">Trifolium pratense</name>
    <name type="common">Red clover</name>
    <dbReference type="NCBI Taxonomy" id="57577"/>
    <lineage>
        <taxon>Eukaryota</taxon>
        <taxon>Viridiplantae</taxon>
        <taxon>Streptophyta</taxon>
        <taxon>Embryophyta</taxon>
        <taxon>Tracheophyta</taxon>
        <taxon>Spermatophyta</taxon>
        <taxon>Magnoliopsida</taxon>
        <taxon>eudicotyledons</taxon>
        <taxon>Gunneridae</taxon>
        <taxon>Pentapetalae</taxon>
        <taxon>rosids</taxon>
        <taxon>fabids</taxon>
        <taxon>Fabales</taxon>
        <taxon>Fabaceae</taxon>
        <taxon>Papilionoideae</taxon>
        <taxon>50 kb inversion clade</taxon>
        <taxon>NPAAA clade</taxon>
        <taxon>Hologalegina</taxon>
        <taxon>IRL clade</taxon>
        <taxon>Trifolieae</taxon>
        <taxon>Trifolium</taxon>
    </lineage>
</organism>
<gene>
    <name evidence="1" type="ORF">L195_g053156</name>
</gene>
<comment type="caution">
    <text evidence="1">The sequence shown here is derived from an EMBL/GenBank/DDBJ whole genome shotgun (WGS) entry which is preliminary data.</text>
</comment>
<proteinExistence type="predicted"/>